<dbReference type="Proteomes" id="UP000295238">
    <property type="component" value="Unassembled WGS sequence"/>
</dbReference>
<evidence type="ECO:0000313" key="2">
    <source>
        <dbReference type="EMBL" id="TDK31210.1"/>
    </source>
</evidence>
<keyword evidence="1" id="KW-0812">Transmembrane</keyword>
<evidence type="ECO:0000256" key="1">
    <source>
        <dbReference type="SAM" id="Phobius"/>
    </source>
</evidence>
<keyword evidence="1" id="KW-0472">Membrane</keyword>
<gene>
    <name evidence="2" type="ORF">E2F50_19850</name>
</gene>
<name>A0A4R5U9B8_9HYPH</name>
<feature type="transmembrane region" description="Helical" evidence="1">
    <location>
        <begin position="14"/>
        <end position="34"/>
    </location>
</feature>
<keyword evidence="1" id="KW-1133">Transmembrane helix</keyword>
<dbReference type="EMBL" id="SMTL01000007">
    <property type="protein sequence ID" value="TDK31210.1"/>
    <property type="molecule type" value="Genomic_DNA"/>
</dbReference>
<protein>
    <submittedName>
        <fullName evidence="2">Uncharacterized protein</fullName>
    </submittedName>
</protein>
<sequence>MDRDDRYSSVHPQVWPVIAAYGIVVLGVAAYSVLESDAPQYRNASIAWATQHAQPGRTGRNVAVDAEASPVARID</sequence>
<dbReference type="AlphaFoldDB" id="A0A4R5U9B8"/>
<organism evidence="2 3">
    <name type="scientific">Rhizobium deserti</name>
    <dbReference type="NCBI Taxonomy" id="2547961"/>
    <lineage>
        <taxon>Bacteria</taxon>
        <taxon>Pseudomonadati</taxon>
        <taxon>Pseudomonadota</taxon>
        <taxon>Alphaproteobacteria</taxon>
        <taxon>Hyphomicrobiales</taxon>
        <taxon>Rhizobiaceae</taxon>
        <taxon>Rhizobium/Agrobacterium group</taxon>
        <taxon>Rhizobium</taxon>
    </lineage>
</organism>
<keyword evidence="3" id="KW-1185">Reference proteome</keyword>
<comment type="caution">
    <text evidence="2">The sequence shown here is derived from an EMBL/GenBank/DDBJ whole genome shotgun (WGS) entry which is preliminary data.</text>
</comment>
<dbReference type="RefSeq" id="WP_133317926.1">
    <property type="nucleotide sequence ID" value="NZ_SMTL01000007.1"/>
</dbReference>
<evidence type="ECO:0000313" key="3">
    <source>
        <dbReference type="Proteomes" id="UP000295238"/>
    </source>
</evidence>
<reference evidence="2 3" key="1">
    <citation type="submission" date="2019-03" db="EMBL/GenBank/DDBJ databases">
        <title>Rhizobium sp. nov., an bacterium isolated from biocrust in Mu Us Desert.</title>
        <authorList>
            <person name="Lixiong L."/>
        </authorList>
    </citation>
    <scope>NUCLEOTIDE SEQUENCE [LARGE SCALE GENOMIC DNA]</scope>
    <source>
        <strain evidence="2 3">SPY-1</strain>
    </source>
</reference>
<proteinExistence type="predicted"/>
<accession>A0A4R5U9B8</accession>